<dbReference type="PANTHER" id="PTHR28637:SF1">
    <property type="entry name" value="DNA REPLICATION FACTOR CDT1"/>
    <property type="match status" value="1"/>
</dbReference>
<dbReference type="EMBL" id="MU069668">
    <property type="protein sequence ID" value="KAF5836245.1"/>
    <property type="molecule type" value="Genomic_DNA"/>
</dbReference>
<dbReference type="Proteomes" id="UP000815325">
    <property type="component" value="Unassembled WGS sequence"/>
</dbReference>
<evidence type="ECO:0000313" key="4">
    <source>
        <dbReference type="Proteomes" id="UP000815325"/>
    </source>
</evidence>
<dbReference type="InterPro" id="IPR038090">
    <property type="entry name" value="Cdt1_C_WH_dom_sf"/>
</dbReference>
<dbReference type="Gene3D" id="1.10.10.1420">
    <property type="entry name" value="DNA replication factor Cdt1, C-terminal WH domain"/>
    <property type="match status" value="1"/>
</dbReference>
<dbReference type="InterPro" id="IPR036390">
    <property type="entry name" value="WH_DNA-bd_sf"/>
</dbReference>
<dbReference type="Pfam" id="PF08839">
    <property type="entry name" value="CDT1"/>
    <property type="match status" value="1"/>
</dbReference>
<feature type="compositionally biased region" description="Low complexity" evidence="1">
    <location>
        <begin position="7"/>
        <end position="18"/>
    </location>
</feature>
<dbReference type="SMART" id="SM01075">
    <property type="entry name" value="CDT1"/>
    <property type="match status" value="1"/>
</dbReference>
<dbReference type="PANTHER" id="PTHR28637">
    <property type="entry name" value="DNA REPLICATION FACTOR CDT1"/>
    <property type="match status" value="1"/>
</dbReference>
<feature type="region of interest" description="Disordered" evidence="1">
    <location>
        <begin position="210"/>
        <end position="238"/>
    </location>
</feature>
<feature type="region of interest" description="Disordered" evidence="1">
    <location>
        <begin position="1"/>
        <end position="69"/>
    </location>
</feature>
<evidence type="ECO:0000259" key="2">
    <source>
        <dbReference type="SMART" id="SM01075"/>
    </source>
</evidence>
<accession>A0ABQ7GNS3</accession>
<sequence>MSKRSRGAAMLLAAGGSLPDPPPASSPKPCLASGSPNTSPASKRHAADKQTGTTTPQGIPETQPTPKGLPEHLKRLQAVFELMLSGRGLLKRRAEKITATTLAPIVESVTKRNFKVEYVQQIKFLYPEAFDWQYVRVPSEHDKNRLDFQLLLQFERCTAPGGASCPSDVSNSMGNCSNSVARINEAAERAELLARATAWFEAQQVPVQPISASPATPASSQHHTRPQGGTPASGGSRRQSLLSRFMSPQSLEALQRNAQKAQQSPALKAQADLLQSQRMLPQAMDLVRAVFGLKGPVVKQREELVELMRQKSSLSIALSSSEAARALQQLLQHAPEMISQEPQGGVWVIRLRRTADVNAVRTRLCSIACQAARSSTASSPTK</sequence>
<feature type="domain" description="CDT1 Geminin-binding" evidence="2">
    <location>
        <begin position="69"/>
        <end position="227"/>
    </location>
</feature>
<proteinExistence type="predicted"/>
<keyword evidence="4" id="KW-1185">Reference proteome</keyword>
<feature type="compositionally biased region" description="Low complexity" evidence="1">
    <location>
        <begin position="210"/>
        <end position="220"/>
    </location>
</feature>
<name>A0ABQ7GNS3_DUNSA</name>
<dbReference type="SUPFAM" id="SSF46785">
    <property type="entry name" value="Winged helix' DNA-binding domain"/>
    <property type="match status" value="1"/>
</dbReference>
<dbReference type="InterPro" id="IPR014939">
    <property type="entry name" value="CDT1_Gemini-bd-like"/>
</dbReference>
<comment type="caution">
    <text evidence="3">The sequence shown here is derived from an EMBL/GenBank/DDBJ whole genome shotgun (WGS) entry which is preliminary data.</text>
</comment>
<evidence type="ECO:0000256" key="1">
    <source>
        <dbReference type="SAM" id="MobiDB-lite"/>
    </source>
</evidence>
<feature type="compositionally biased region" description="Polar residues" evidence="1">
    <location>
        <begin position="50"/>
        <end position="65"/>
    </location>
</feature>
<protein>
    <recommendedName>
        <fullName evidence="2">CDT1 Geminin-binding domain-containing protein</fullName>
    </recommendedName>
</protein>
<dbReference type="InterPro" id="IPR045173">
    <property type="entry name" value="Cdt1"/>
</dbReference>
<reference evidence="3" key="1">
    <citation type="submission" date="2017-08" db="EMBL/GenBank/DDBJ databases">
        <authorList>
            <person name="Polle J.E."/>
            <person name="Barry K."/>
            <person name="Cushman J."/>
            <person name="Schmutz J."/>
            <person name="Tran D."/>
            <person name="Hathwaick L.T."/>
            <person name="Yim W.C."/>
            <person name="Jenkins J."/>
            <person name="Mckie-Krisberg Z.M."/>
            <person name="Prochnik S."/>
            <person name="Lindquist E."/>
            <person name="Dockter R.B."/>
            <person name="Adam C."/>
            <person name="Molina H."/>
            <person name="Bunkerborg J."/>
            <person name="Jin E."/>
            <person name="Buchheim M."/>
            <person name="Magnuson J."/>
        </authorList>
    </citation>
    <scope>NUCLEOTIDE SEQUENCE</scope>
    <source>
        <strain evidence="3">CCAP 19/18</strain>
    </source>
</reference>
<gene>
    <name evidence="3" type="ORF">DUNSADRAFT_6197</name>
</gene>
<evidence type="ECO:0000313" key="3">
    <source>
        <dbReference type="EMBL" id="KAF5836245.1"/>
    </source>
</evidence>
<organism evidence="3 4">
    <name type="scientific">Dunaliella salina</name>
    <name type="common">Green alga</name>
    <name type="synonym">Protococcus salinus</name>
    <dbReference type="NCBI Taxonomy" id="3046"/>
    <lineage>
        <taxon>Eukaryota</taxon>
        <taxon>Viridiplantae</taxon>
        <taxon>Chlorophyta</taxon>
        <taxon>core chlorophytes</taxon>
        <taxon>Chlorophyceae</taxon>
        <taxon>CS clade</taxon>
        <taxon>Chlamydomonadales</taxon>
        <taxon>Dunaliellaceae</taxon>
        <taxon>Dunaliella</taxon>
    </lineage>
</organism>